<dbReference type="RefSeq" id="YP_009276600.1">
    <property type="nucleotide sequence ID" value="NC_030942.1"/>
</dbReference>
<proteinExistence type="predicted"/>
<accession>A0A166Y0H1</accession>
<reference evidence="2" key="1">
    <citation type="submission" date="2016-03" db="EMBL/GenBank/DDBJ databases">
        <authorList>
            <person name="Ploux O."/>
        </authorList>
    </citation>
    <scope>NUCLEOTIDE SEQUENCE [LARGE SCALE GENOMIC DNA]</scope>
</reference>
<dbReference type="KEGG" id="vg:28802913"/>
<protein>
    <submittedName>
        <fullName evidence="1">Uncharacterized protein</fullName>
    </submittedName>
</protein>
<sequence>MSDFQPGDRVFIWDSPDMQGVVIEVMDHRTLVRRNDGSQSSWYTADLELLSEVSDD</sequence>
<organism evidence="1 2">
    <name type="scientific">Gordonia phage BritBrat</name>
    <dbReference type="NCBI Taxonomy" id="1838064"/>
    <lineage>
        <taxon>Viruses</taxon>
        <taxon>Duplodnaviria</taxon>
        <taxon>Heunggongvirae</taxon>
        <taxon>Uroviricota</taxon>
        <taxon>Caudoviricetes</taxon>
        <taxon>Britbratvirus</taxon>
        <taxon>Britbratvirus britbrat</taxon>
    </lineage>
</organism>
<dbReference type="GeneID" id="28802913"/>
<evidence type="ECO:0000313" key="1">
    <source>
        <dbReference type="EMBL" id="ANA85276.1"/>
    </source>
</evidence>
<keyword evidence="2" id="KW-1185">Reference proteome</keyword>
<gene>
    <name evidence="1" type="primary">73</name>
    <name evidence="1" type="ORF">PBI_BRITBRAT_73</name>
</gene>
<dbReference type="Proteomes" id="UP000202279">
    <property type="component" value="Segment"/>
</dbReference>
<name>A0A166Y0H1_9CAUD</name>
<evidence type="ECO:0000313" key="2">
    <source>
        <dbReference type="Proteomes" id="UP000202279"/>
    </source>
</evidence>
<dbReference type="EMBL" id="KU998233">
    <property type="protein sequence ID" value="ANA85276.1"/>
    <property type="molecule type" value="Genomic_DNA"/>
</dbReference>